<organism evidence="1 2">
    <name type="scientific">Pelosinus baikalensis</name>
    <dbReference type="NCBI Taxonomy" id="2892015"/>
    <lineage>
        <taxon>Bacteria</taxon>
        <taxon>Bacillati</taxon>
        <taxon>Bacillota</taxon>
        <taxon>Negativicutes</taxon>
        <taxon>Selenomonadales</taxon>
        <taxon>Sporomusaceae</taxon>
        <taxon>Pelosinus</taxon>
    </lineage>
</organism>
<gene>
    <name evidence="1" type="ORF">LMF89_12235</name>
</gene>
<name>A0ABS8HUB7_9FIRM</name>
<evidence type="ECO:0000313" key="1">
    <source>
        <dbReference type="EMBL" id="MCC5466124.1"/>
    </source>
</evidence>
<protein>
    <submittedName>
        <fullName evidence="1">Uncharacterized protein</fullName>
    </submittedName>
</protein>
<comment type="caution">
    <text evidence="1">The sequence shown here is derived from an EMBL/GenBank/DDBJ whole genome shotgun (WGS) entry which is preliminary data.</text>
</comment>
<proteinExistence type="predicted"/>
<dbReference type="Proteomes" id="UP001165492">
    <property type="component" value="Unassembled WGS sequence"/>
</dbReference>
<accession>A0ABS8HUB7</accession>
<sequence length="64" mass="7725">MLTKAISQEWLDLYQESVKIVEDIEQRNVVPKYLEKEELALFLKTAREKGIEDDYEFFFNTCLY</sequence>
<dbReference type="EMBL" id="JAJHJB010000015">
    <property type="protein sequence ID" value="MCC5466124.1"/>
    <property type="molecule type" value="Genomic_DNA"/>
</dbReference>
<keyword evidence="2" id="KW-1185">Reference proteome</keyword>
<evidence type="ECO:0000313" key="2">
    <source>
        <dbReference type="Proteomes" id="UP001165492"/>
    </source>
</evidence>
<reference evidence="1" key="1">
    <citation type="submission" date="2021-11" db="EMBL/GenBank/DDBJ databases">
        <title>Description of a new species Pelosinus isolated from the bottom sediments of Lake Baikal.</title>
        <authorList>
            <person name="Zakharyuk A."/>
        </authorList>
    </citation>
    <scope>NUCLEOTIDE SEQUENCE</scope>
    <source>
        <strain evidence="1">Bkl1</strain>
    </source>
</reference>